<accession>A0A2H9TQD8</accession>
<reference evidence="1 2" key="1">
    <citation type="submission" date="2016-10" db="EMBL/GenBank/DDBJ databases">
        <title>The genome of Paramicrosporidium saccamoebae is the missing link in understanding Cryptomycota and Microsporidia evolution.</title>
        <authorList>
            <person name="Quandt C.A."/>
            <person name="Beaudet D."/>
            <person name="Corsaro D."/>
            <person name="Michel R."/>
            <person name="Corradi N."/>
            <person name="James T."/>
        </authorList>
    </citation>
    <scope>NUCLEOTIDE SEQUENCE [LARGE SCALE GENOMIC DNA]</scope>
    <source>
        <strain evidence="1 2">KSL3</strain>
    </source>
</reference>
<dbReference type="Proteomes" id="UP000240830">
    <property type="component" value="Unassembled WGS sequence"/>
</dbReference>
<evidence type="ECO:0000313" key="1">
    <source>
        <dbReference type="EMBL" id="PJF19926.1"/>
    </source>
</evidence>
<sequence>MRTAIRVRHANAKLRDTTLRLVENPNIRLRHQFIDCGKDGLLVMERVPGTASNTIVIKAEFEIKNTLLKLLVRTHTPHNDACNAPTLHEQGSIRRTF</sequence>
<dbReference type="AlphaFoldDB" id="A0A2H9TQD8"/>
<keyword evidence="2" id="KW-1185">Reference proteome</keyword>
<gene>
    <name evidence="1" type="ORF">PSACC_00258</name>
</gene>
<proteinExistence type="predicted"/>
<comment type="caution">
    <text evidence="1">The sequence shown here is derived from an EMBL/GenBank/DDBJ whole genome shotgun (WGS) entry which is preliminary data.</text>
</comment>
<evidence type="ECO:0000313" key="2">
    <source>
        <dbReference type="Proteomes" id="UP000240830"/>
    </source>
</evidence>
<name>A0A2H9TQD8_9FUNG</name>
<dbReference type="EMBL" id="MTSL01000026">
    <property type="protein sequence ID" value="PJF19926.1"/>
    <property type="molecule type" value="Genomic_DNA"/>
</dbReference>
<organism evidence="1 2">
    <name type="scientific">Paramicrosporidium saccamoebae</name>
    <dbReference type="NCBI Taxonomy" id="1246581"/>
    <lineage>
        <taxon>Eukaryota</taxon>
        <taxon>Fungi</taxon>
        <taxon>Fungi incertae sedis</taxon>
        <taxon>Cryptomycota</taxon>
        <taxon>Cryptomycota incertae sedis</taxon>
        <taxon>Paramicrosporidium</taxon>
    </lineage>
</organism>
<protein>
    <submittedName>
        <fullName evidence="1">Uncharacterized protein</fullName>
    </submittedName>
</protein>